<dbReference type="EMBL" id="JBHTBJ010000027">
    <property type="protein sequence ID" value="MFC7277887.1"/>
    <property type="molecule type" value="Genomic_DNA"/>
</dbReference>
<protein>
    <submittedName>
        <fullName evidence="1">Uncharacterized protein</fullName>
    </submittedName>
</protein>
<dbReference type="Proteomes" id="UP001596548">
    <property type="component" value="Unassembled WGS sequence"/>
</dbReference>
<sequence length="189" mass="21424">MPGKNPTDAFYAFQRPLQQDLSCITRDIVVTSPGGRHELDSVHSLSLAGGPILLTAEGLQLDMGLQYEIIKTGETGKMAYRCTTRAYAYTFLNEEDNALYAWHWHPFGNSSYVEPHAHPFSIDPRLLPSRAHFPTGRTSLEEVVRFAIDQLHVEVLRDDWDKVLALNEAKFELHRSWRDPHEAPRPASA</sequence>
<name>A0ABW2HXG6_9ACTN</name>
<keyword evidence="2" id="KW-1185">Reference proteome</keyword>
<accession>A0ABW2HXG6</accession>
<evidence type="ECO:0000313" key="1">
    <source>
        <dbReference type="EMBL" id="MFC7277887.1"/>
    </source>
</evidence>
<comment type="caution">
    <text evidence="1">The sequence shown here is derived from an EMBL/GenBank/DDBJ whole genome shotgun (WGS) entry which is preliminary data.</text>
</comment>
<gene>
    <name evidence="1" type="ORF">ACFQS1_28190</name>
</gene>
<evidence type="ECO:0000313" key="2">
    <source>
        <dbReference type="Proteomes" id="UP001596548"/>
    </source>
</evidence>
<organism evidence="1 2">
    <name type="scientific">Paractinoplanes rhizophilus</name>
    <dbReference type="NCBI Taxonomy" id="1416877"/>
    <lineage>
        <taxon>Bacteria</taxon>
        <taxon>Bacillati</taxon>
        <taxon>Actinomycetota</taxon>
        <taxon>Actinomycetes</taxon>
        <taxon>Micromonosporales</taxon>
        <taxon>Micromonosporaceae</taxon>
        <taxon>Paractinoplanes</taxon>
    </lineage>
</organism>
<dbReference type="RefSeq" id="WP_378974069.1">
    <property type="nucleotide sequence ID" value="NZ_JBHTBJ010000027.1"/>
</dbReference>
<proteinExistence type="predicted"/>
<reference evidence="2" key="1">
    <citation type="journal article" date="2019" name="Int. J. Syst. Evol. Microbiol.">
        <title>The Global Catalogue of Microorganisms (GCM) 10K type strain sequencing project: providing services to taxonomists for standard genome sequencing and annotation.</title>
        <authorList>
            <consortium name="The Broad Institute Genomics Platform"/>
            <consortium name="The Broad Institute Genome Sequencing Center for Infectious Disease"/>
            <person name="Wu L."/>
            <person name="Ma J."/>
        </authorList>
    </citation>
    <scope>NUCLEOTIDE SEQUENCE [LARGE SCALE GENOMIC DNA]</scope>
    <source>
        <strain evidence="2">XZYJT-10</strain>
    </source>
</reference>